<evidence type="ECO:0000256" key="1">
    <source>
        <dbReference type="ARBA" id="ARBA00008945"/>
    </source>
</evidence>
<proteinExistence type="inferred from homology"/>
<comment type="similarity">
    <text evidence="1 7">Belongs to the universal ribosomal protein uS5 family.</text>
</comment>
<dbReference type="InterPro" id="IPR014721">
    <property type="entry name" value="Ribsml_uS5_D2-typ_fold_subgr"/>
</dbReference>
<reference evidence="10 11" key="1">
    <citation type="journal article" date="2015" name="Nature">
        <title>rRNA introns, odd ribosomes, and small enigmatic genomes across a large radiation of phyla.</title>
        <authorList>
            <person name="Brown C.T."/>
            <person name="Hug L.A."/>
            <person name="Thomas B.C."/>
            <person name="Sharon I."/>
            <person name="Castelle C.J."/>
            <person name="Singh A."/>
            <person name="Wilkins M.J."/>
            <person name="Williams K.H."/>
            <person name="Banfield J.F."/>
        </authorList>
    </citation>
    <scope>NUCLEOTIDE SEQUENCE [LARGE SCALE GENOMIC DNA]</scope>
</reference>
<dbReference type="GO" id="GO:0003735">
    <property type="term" value="F:structural constituent of ribosome"/>
    <property type="evidence" value="ECO:0007669"/>
    <property type="project" value="UniProtKB-UniRule"/>
</dbReference>
<name>A0A0G0SB40_9BACT</name>
<evidence type="ECO:0000256" key="4">
    <source>
        <dbReference type="ARBA" id="ARBA00035255"/>
    </source>
</evidence>
<dbReference type="PANTHER" id="PTHR48277">
    <property type="entry name" value="MITOCHONDRIAL RIBOSOMAL PROTEIN S5"/>
    <property type="match status" value="1"/>
</dbReference>
<evidence type="ECO:0000256" key="5">
    <source>
        <dbReference type="ARBA" id="ARBA00035519"/>
    </source>
</evidence>
<feature type="domain" description="S5 DRBM" evidence="9">
    <location>
        <begin position="55"/>
        <end position="118"/>
    </location>
</feature>
<evidence type="ECO:0000256" key="3">
    <source>
        <dbReference type="ARBA" id="ARBA00023274"/>
    </source>
</evidence>
<dbReference type="Pfam" id="PF03719">
    <property type="entry name" value="Ribosomal_S5_C"/>
    <property type="match status" value="1"/>
</dbReference>
<evidence type="ECO:0000256" key="8">
    <source>
        <dbReference type="SAM" id="MobiDB-lite"/>
    </source>
</evidence>
<keyword evidence="2 6" id="KW-0689">Ribosomal protein</keyword>
<dbReference type="FunFam" id="3.30.230.10:FF:000002">
    <property type="entry name" value="30S ribosomal protein S5"/>
    <property type="match status" value="1"/>
</dbReference>
<dbReference type="InterPro" id="IPR000851">
    <property type="entry name" value="Ribosomal_uS5"/>
</dbReference>
<evidence type="ECO:0000313" key="11">
    <source>
        <dbReference type="Proteomes" id="UP000034137"/>
    </source>
</evidence>
<comment type="caution">
    <text evidence="10">The sequence shown here is derived from an EMBL/GenBank/DDBJ whole genome shotgun (WGS) entry which is preliminary data.</text>
</comment>
<dbReference type="Pfam" id="PF00333">
    <property type="entry name" value="Ribosomal_S5"/>
    <property type="match status" value="1"/>
</dbReference>
<sequence length="212" mass="22833">MTEETKKENNIPAVDVSKGAATAVAKSIYGDKARGKDGRKSARPRRDDQQLPEEFEQKILDIARVTRVMAGGKRMRFRACVAVGNKKGRVAIGLAKGIDVTIAITKAVNQAKKNFIDVPMVNDTIPHQITHKKGAAIILLKPASQGRGIVAGGAVRIVAELAGIKNITCKTLGTNNKLNNAKCIIEALSSLKMPVKKEKAQSVKKEETVEVK</sequence>
<dbReference type="GO" id="GO:0005737">
    <property type="term" value="C:cytoplasm"/>
    <property type="evidence" value="ECO:0007669"/>
    <property type="project" value="UniProtKB-ARBA"/>
</dbReference>
<feature type="compositionally biased region" description="Basic and acidic residues" evidence="8">
    <location>
        <begin position="29"/>
        <end position="51"/>
    </location>
</feature>
<keyword evidence="3 6" id="KW-0687">Ribonucleoprotein</keyword>
<dbReference type="SUPFAM" id="SSF54768">
    <property type="entry name" value="dsRNA-binding domain-like"/>
    <property type="match status" value="1"/>
</dbReference>
<dbReference type="InterPro" id="IPR020568">
    <property type="entry name" value="Ribosomal_Su5_D2-typ_SF"/>
</dbReference>
<dbReference type="PROSITE" id="PS50881">
    <property type="entry name" value="S5_DSRBD"/>
    <property type="match status" value="1"/>
</dbReference>
<evidence type="ECO:0000259" key="9">
    <source>
        <dbReference type="PROSITE" id="PS50881"/>
    </source>
</evidence>
<evidence type="ECO:0000313" key="10">
    <source>
        <dbReference type="EMBL" id="KKR31955.1"/>
    </source>
</evidence>
<accession>A0A0G0SB40</accession>
<gene>
    <name evidence="10" type="ORF">UT64_C0046G0003</name>
</gene>
<protein>
    <recommendedName>
        <fullName evidence="4">Small ribosomal subunit protein uS5</fullName>
    </recommendedName>
    <alternativeName>
        <fullName evidence="5">30S ribosomal protein S5</fullName>
    </alternativeName>
</protein>
<evidence type="ECO:0000256" key="7">
    <source>
        <dbReference type="RuleBase" id="RU003823"/>
    </source>
</evidence>
<dbReference type="GO" id="GO:0006412">
    <property type="term" value="P:translation"/>
    <property type="evidence" value="ECO:0007669"/>
    <property type="project" value="InterPro"/>
</dbReference>
<evidence type="ECO:0000256" key="6">
    <source>
        <dbReference type="PROSITE-ProRule" id="PRU00268"/>
    </source>
</evidence>
<dbReference type="InterPro" id="IPR005324">
    <property type="entry name" value="Ribosomal_uS5_C"/>
</dbReference>
<dbReference type="AlphaFoldDB" id="A0A0G0SB40"/>
<dbReference type="InterPro" id="IPR013810">
    <property type="entry name" value="Ribosomal_uS5_N"/>
</dbReference>
<dbReference type="Proteomes" id="UP000034137">
    <property type="component" value="Unassembled WGS sequence"/>
</dbReference>
<dbReference type="GO" id="GO:0003723">
    <property type="term" value="F:RNA binding"/>
    <property type="evidence" value="ECO:0007669"/>
    <property type="project" value="InterPro"/>
</dbReference>
<dbReference type="EMBL" id="LBXO01000046">
    <property type="protein sequence ID" value="KKR31955.1"/>
    <property type="molecule type" value="Genomic_DNA"/>
</dbReference>
<dbReference type="PANTHER" id="PTHR48277:SF1">
    <property type="entry name" value="MITOCHONDRIAL RIBOSOMAL PROTEIN S5"/>
    <property type="match status" value="1"/>
</dbReference>
<dbReference type="Gene3D" id="3.30.230.10">
    <property type="match status" value="1"/>
</dbReference>
<dbReference type="GO" id="GO:1990904">
    <property type="term" value="C:ribonucleoprotein complex"/>
    <property type="evidence" value="ECO:0007669"/>
    <property type="project" value="UniProtKB-UniRule"/>
</dbReference>
<evidence type="ECO:0000256" key="2">
    <source>
        <dbReference type="ARBA" id="ARBA00022980"/>
    </source>
</evidence>
<dbReference type="GO" id="GO:0005840">
    <property type="term" value="C:ribosome"/>
    <property type="evidence" value="ECO:0007669"/>
    <property type="project" value="UniProtKB-KW"/>
</dbReference>
<dbReference type="SUPFAM" id="SSF54211">
    <property type="entry name" value="Ribosomal protein S5 domain 2-like"/>
    <property type="match status" value="1"/>
</dbReference>
<feature type="region of interest" description="Disordered" evidence="8">
    <location>
        <begin position="28"/>
        <end position="51"/>
    </location>
</feature>
<organism evidence="10 11">
    <name type="scientific">Candidatus Falkowbacteria bacterium GW2011_GWF2_39_8</name>
    <dbReference type="NCBI Taxonomy" id="1618642"/>
    <lineage>
        <taxon>Bacteria</taxon>
        <taxon>Candidatus Falkowiibacteriota</taxon>
    </lineage>
</organism>
<dbReference type="Gene3D" id="3.30.160.20">
    <property type="match status" value="1"/>
</dbReference>